<gene>
    <name evidence="2" type="ORF">HPBE_LOCUS8079</name>
</gene>
<proteinExistence type="predicted"/>
<accession>A0A183FLE8</accession>
<evidence type="ECO:0000313" key="4">
    <source>
        <dbReference type="WBParaSite" id="HPBE_0000807801-mRNA-1"/>
    </source>
</evidence>
<organism evidence="3 4">
    <name type="scientific">Heligmosomoides polygyrus</name>
    <name type="common">Parasitic roundworm</name>
    <dbReference type="NCBI Taxonomy" id="6339"/>
    <lineage>
        <taxon>Eukaryota</taxon>
        <taxon>Metazoa</taxon>
        <taxon>Ecdysozoa</taxon>
        <taxon>Nematoda</taxon>
        <taxon>Chromadorea</taxon>
        <taxon>Rhabditida</taxon>
        <taxon>Rhabditina</taxon>
        <taxon>Rhabditomorpha</taxon>
        <taxon>Strongyloidea</taxon>
        <taxon>Heligmosomidae</taxon>
        <taxon>Heligmosomoides</taxon>
    </lineage>
</organism>
<dbReference type="Proteomes" id="UP000050761">
    <property type="component" value="Unassembled WGS sequence"/>
</dbReference>
<dbReference type="EMBL" id="UZAH01026050">
    <property type="protein sequence ID" value="VDO74796.1"/>
    <property type="molecule type" value="Genomic_DNA"/>
</dbReference>
<feature type="compositionally biased region" description="Low complexity" evidence="1">
    <location>
        <begin position="60"/>
        <end position="78"/>
    </location>
</feature>
<keyword evidence="3" id="KW-1185">Reference proteome</keyword>
<evidence type="ECO:0000313" key="3">
    <source>
        <dbReference type="Proteomes" id="UP000050761"/>
    </source>
</evidence>
<sequence>MALRCIAHRTRCIGLRKNEDVILVFGVLRRYSQEEHDDWATAIAGKKAPHTPRLDPVPVGRRANGAGNWANATGGSASTEALLKNQDDVS</sequence>
<protein>
    <submittedName>
        <fullName evidence="4">Transposase</fullName>
    </submittedName>
</protein>
<dbReference type="WBParaSite" id="HPBE_0000807801-mRNA-1">
    <property type="protein sequence ID" value="HPBE_0000807801-mRNA-1"/>
    <property type="gene ID" value="HPBE_0000807801"/>
</dbReference>
<reference evidence="2 3" key="1">
    <citation type="submission" date="2018-11" db="EMBL/GenBank/DDBJ databases">
        <authorList>
            <consortium name="Pathogen Informatics"/>
        </authorList>
    </citation>
    <scope>NUCLEOTIDE SEQUENCE [LARGE SCALE GENOMIC DNA]</scope>
</reference>
<dbReference type="AlphaFoldDB" id="A0A183FLE8"/>
<evidence type="ECO:0000256" key="1">
    <source>
        <dbReference type="SAM" id="MobiDB-lite"/>
    </source>
</evidence>
<accession>A0A3P7XL71</accession>
<evidence type="ECO:0000313" key="2">
    <source>
        <dbReference type="EMBL" id="VDO74796.1"/>
    </source>
</evidence>
<feature type="region of interest" description="Disordered" evidence="1">
    <location>
        <begin position="47"/>
        <end position="90"/>
    </location>
</feature>
<name>A0A183FLE8_HELPZ</name>
<reference evidence="4" key="2">
    <citation type="submission" date="2019-09" db="UniProtKB">
        <authorList>
            <consortium name="WormBaseParasite"/>
        </authorList>
    </citation>
    <scope>IDENTIFICATION</scope>
</reference>